<accession>A0A645BY52</accession>
<dbReference type="AlphaFoldDB" id="A0A645BY52"/>
<protein>
    <recommendedName>
        <fullName evidence="1">4-fold beta flower domain-containing protein</fullName>
    </recommendedName>
</protein>
<dbReference type="InterPro" id="IPR048911">
    <property type="entry name" value="Bflower"/>
</dbReference>
<evidence type="ECO:0000313" key="2">
    <source>
        <dbReference type="EMBL" id="MPM68043.1"/>
    </source>
</evidence>
<reference evidence="2" key="1">
    <citation type="submission" date="2019-08" db="EMBL/GenBank/DDBJ databases">
        <authorList>
            <person name="Kucharzyk K."/>
            <person name="Murdoch R.W."/>
            <person name="Higgins S."/>
            <person name="Loffler F."/>
        </authorList>
    </citation>
    <scope>NUCLEOTIDE SEQUENCE</scope>
</reference>
<proteinExistence type="predicted"/>
<sequence length="127" mass="14403">MALVLDPLYDKNVNFVGWLEDRSYVFDRNLKWVAYIFNNYVWAVKTQKWIGELRGTNLLDRDGKIVAWSPNGPVIGALDPVEEPLDVGLPLMPAPPLIEGIPLNPGFAPEPIGEWSPLSFTQWLNQR</sequence>
<organism evidence="2">
    <name type="scientific">bioreactor metagenome</name>
    <dbReference type="NCBI Taxonomy" id="1076179"/>
    <lineage>
        <taxon>unclassified sequences</taxon>
        <taxon>metagenomes</taxon>
        <taxon>ecological metagenomes</taxon>
    </lineage>
</organism>
<dbReference type="Pfam" id="PF21784">
    <property type="entry name" value="Bflower"/>
    <property type="match status" value="1"/>
</dbReference>
<comment type="caution">
    <text evidence="2">The sequence shown here is derived from an EMBL/GenBank/DDBJ whole genome shotgun (WGS) entry which is preliminary data.</text>
</comment>
<evidence type="ECO:0000259" key="1">
    <source>
        <dbReference type="Pfam" id="PF21784"/>
    </source>
</evidence>
<dbReference type="EMBL" id="VSSQ01022031">
    <property type="protein sequence ID" value="MPM68043.1"/>
    <property type="molecule type" value="Genomic_DNA"/>
</dbReference>
<name>A0A645BY52_9ZZZZ</name>
<feature type="domain" description="4-fold beta flower" evidence="1">
    <location>
        <begin position="6"/>
        <end position="124"/>
    </location>
</feature>
<gene>
    <name evidence="2" type="ORF">SDC9_114969</name>
</gene>